<feature type="region of interest" description="Disordered" evidence="8">
    <location>
        <begin position="242"/>
        <end position="267"/>
    </location>
</feature>
<dbReference type="GeneID" id="4978654"/>
<organism evidence="10">
    <name type="scientific">Aspergillus niger</name>
    <dbReference type="NCBI Taxonomy" id="5061"/>
    <lineage>
        <taxon>Eukaryota</taxon>
        <taxon>Fungi</taxon>
        <taxon>Dikarya</taxon>
        <taxon>Ascomycota</taxon>
        <taxon>Pezizomycotina</taxon>
        <taxon>Eurotiomycetes</taxon>
        <taxon>Eurotiomycetidae</taxon>
        <taxon>Eurotiales</taxon>
        <taxon>Aspergillaceae</taxon>
        <taxon>Aspergillus</taxon>
        <taxon>Aspergillus subgen. Circumdati</taxon>
    </lineage>
</organism>
<evidence type="ECO:0000259" key="9">
    <source>
        <dbReference type="Pfam" id="PF04695"/>
    </source>
</evidence>
<comment type="function">
    <text evidence="7">Component of the PEX13-PEX14 docking complex, a translocon channel that specifically mediates the import of peroxisomal cargo proteins bound to PEX5 receptor. The PEX13-PEX14 docking complex forms a large import pore which can be opened to a diameter of about 9 nm. Mechanistically, PEX5 receptor along with cargo proteins associates with the PEX14 subunit of the PEX13-PEX14 docking complex in the cytosol, leading to the insertion of the receptor into the organelle membrane with the concomitant translocation of the cargo into the peroxisome matrix.</text>
</comment>
<dbReference type="InterPro" id="IPR006785">
    <property type="entry name" value="Pex14_N"/>
</dbReference>
<keyword evidence="7" id="KW-0653">Protein transport</keyword>
<feature type="region of interest" description="Disordered" evidence="8">
    <location>
        <begin position="280"/>
        <end position="302"/>
    </location>
</feature>
<feature type="compositionally biased region" description="Basic and acidic residues" evidence="8">
    <location>
        <begin position="50"/>
        <end position="65"/>
    </location>
</feature>
<keyword evidence="3 7" id="KW-0576">Peroxisome</keyword>
<feature type="region of interest" description="Disordered" evidence="8">
    <location>
        <begin position="1"/>
        <end position="164"/>
    </location>
</feature>
<reference evidence="10" key="1">
    <citation type="submission" date="2025-02" db="EMBL/GenBank/DDBJ databases">
        <authorList>
            <consortium name="NCBI Genome Project"/>
        </authorList>
    </citation>
    <scope>NUCLEOTIDE SEQUENCE</scope>
</reference>
<evidence type="ECO:0000313" key="10">
    <source>
        <dbReference type="RefSeq" id="XP_001399309.3"/>
    </source>
</evidence>
<sequence>MADSKPKPSSIPPWQQSNNASNTDNSSESTSSPTSDDTSRSTLIEQASKFLEDESIRDAPTDRKVSFLQSKGLREDEINSLLGISATSTASDTTEEEKAASPDTTTPSSTEPAPAPEPTDNASASSNQSTPSSSITTPTPSPSTTTPKTNNTRDVPPIITYPEFLSTPTKPPPLVTLRSVLYTLYGAAGISASFYGASEYLIKPMLSNLTSARQELASTATSNLQKLNEKLEQNVSVIPESLKNKTANVENDSSSTDTESITSDPTELFHRDVATQTATSDFAATYNNSNKTGTDKDTPADPTAAVTDHLKRLESIRSQLRECSDTEKESGTLESGMRTRLNELHHYLDGLIYSKPGFNPLSGYGMYSTPGIDSGSGAATGVGKGEEDAIANFRAEIRGVKGALLSARNFPAGRGGRIGGVAGSIPTGLMRMNRVVNGIGSARPKKERYKHSPTTFRYYQ</sequence>
<feature type="compositionally biased region" description="Low complexity" evidence="8">
    <location>
        <begin position="101"/>
        <end position="152"/>
    </location>
</feature>
<feature type="compositionally biased region" description="Polar residues" evidence="8">
    <location>
        <begin position="280"/>
        <end position="292"/>
    </location>
</feature>
<keyword evidence="2" id="KW-0811">Translocation</keyword>
<feature type="compositionally biased region" description="Low complexity" evidence="8">
    <location>
        <begin position="250"/>
        <end position="266"/>
    </location>
</feature>
<name>A0AAJ6VSJ4_ASPNG</name>
<dbReference type="GO" id="GO:0016560">
    <property type="term" value="P:protein import into peroxisome matrix, docking"/>
    <property type="evidence" value="ECO:0007669"/>
    <property type="project" value="UniProtKB-UniRule"/>
</dbReference>
<keyword evidence="7" id="KW-0472">Membrane</keyword>
<feature type="domain" description="Peroxisome membrane anchor protein Pex14p N-terminal" evidence="9">
    <location>
        <begin position="40"/>
        <end position="83"/>
    </location>
</feature>
<feature type="compositionally biased region" description="Low complexity" evidence="8">
    <location>
        <begin position="17"/>
        <end position="42"/>
    </location>
</feature>
<dbReference type="AlphaFoldDB" id="A0AAJ6VSJ4"/>
<dbReference type="Gene3D" id="1.10.10.10">
    <property type="entry name" value="Winged helix-like DNA-binding domain superfamily/Winged helix DNA-binding domain"/>
    <property type="match status" value="1"/>
</dbReference>
<dbReference type="GO" id="GO:0005778">
    <property type="term" value="C:peroxisomal membrane"/>
    <property type="evidence" value="ECO:0007669"/>
    <property type="project" value="UniProtKB-SubCell"/>
</dbReference>
<evidence type="ECO:0000256" key="3">
    <source>
        <dbReference type="ARBA" id="ARBA00023140"/>
    </source>
</evidence>
<evidence type="ECO:0000256" key="5">
    <source>
        <dbReference type="ARBA" id="ARBA00029691"/>
    </source>
</evidence>
<protein>
    <recommendedName>
        <fullName evidence="4 7">Peroxisomal membrane protein PEX14</fullName>
    </recommendedName>
    <alternativeName>
        <fullName evidence="5 7">Peroxin-14</fullName>
    </alternativeName>
</protein>
<dbReference type="PANTHER" id="PTHR23058">
    <property type="entry name" value="PEROXISOMAL MEMBRANE PROTEIN PEX14"/>
    <property type="match status" value="1"/>
</dbReference>
<dbReference type="InterPro" id="IPR025655">
    <property type="entry name" value="PEX14"/>
</dbReference>
<comment type="similarity">
    <text evidence="1 7">Belongs to the peroxin-14 family.</text>
</comment>
<dbReference type="PANTHER" id="PTHR23058:SF5">
    <property type="entry name" value="PEROXISOMAL MEMBRANE PROTEIN PEX14"/>
    <property type="match status" value="1"/>
</dbReference>
<dbReference type="InterPro" id="IPR036388">
    <property type="entry name" value="WH-like_DNA-bd_sf"/>
</dbReference>
<dbReference type="KEGG" id="ang:An02g01680"/>
<evidence type="ECO:0000256" key="2">
    <source>
        <dbReference type="ARBA" id="ARBA00023010"/>
    </source>
</evidence>
<reference evidence="10" key="2">
    <citation type="submission" date="2025-08" db="UniProtKB">
        <authorList>
            <consortium name="RefSeq"/>
        </authorList>
    </citation>
    <scope>IDENTIFICATION</scope>
</reference>
<evidence type="ECO:0000256" key="4">
    <source>
        <dbReference type="ARBA" id="ARBA00029502"/>
    </source>
</evidence>
<gene>
    <name evidence="10" type="ORF">An02g01680</name>
</gene>
<evidence type="ECO:0000256" key="1">
    <source>
        <dbReference type="ARBA" id="ARBA00005443"/>
    </source>
</evidence>
<dbReference type="Pfam" id="PF04695">
    <property type="entry name" value="Pex14_N"/>
    <property type="match status" value="1"/>
</dbReference>
<evidence type="ECO:0000256" key="8">
    <source>
        <dbReference type="SAM" id="MobiDB-lite"/>
    </source>
</evidence>
<accession>A0AAJ6VSJ4</accession>
<dbReference type="RefSeq" id="XP_001399309.3">
    <property type="nucleotide sequence ID" value="XM_001399272.3"/>
</dbReference>
<dbReference type="VEuPathDB" id="FungiDB:An02g01680"/>
<keyword evidence="7" id="KW-0813">Transport</keyword>
<proteinExistence type="inferred from homology"/>
<evidence type="ECO:0000256" key="7">
    <source>
        <dbReference type="RuleBase" id="RU367032"/>
    </source>
</evidence>
<comment type="subcellular location">
    <subcellularLocation>
        <location evidence="6 7">Peroxisome membrane</location>
    </subcellularLocation>
</comment>
<evidence type="ECO:0000256" key="6">
    <source>
        <dbReference type="ARBA" id="ARBA00046271"/>
    </source>
</evidence>